<evidence type="ECO:0000313" key="2">
    <source>
        <dbReference type="Proteomes" id="UP000541444"/>
    </source>
</evidence>
<keyword evidence="2" id="KW-1185">Reference proteome</keyword>
<comment type="caution">
    <text evidence="1">The sequence shown here is derived from an EMBL/GenBank/DDBJ whole genome shotgun (WGS) entry which is preliminary data.</text>
</comment>
<evidence type="ECO:0000313" key="1">
    <source>
        <dbReference type="EMBL" id="KAF6141116.1"/>
    </source>
</evidence>
<evidence type="ECO:0008006" key="3">
    <source>
        <dbReference type="Google" id="ProtNLM"/>
    </source>
</evidence>
<gene>
    <name evidence="1" type="ORF">GIB67_006561</name>
</gene>
<reference evidence="1 2" key="1">
    <citation type="journal article" date="2020" name="IScience">
        <title>Genome Sequencing of the Endangered Kingdonia uniflora (Circaeasteraceae, Ranunculales) Reveals Potential Mechanisms of Evolutionary Specialization.</title>
        <authorList>
            <person name="Sun Y."/>
            <person name="Deng T."/>
            <person name="Zhang A."/>
            <person name="Moore M.J."/>
            <person name="Landis J.B."/>
            <person name="Lin N."/>
            <person name="Zhang H."/>
            <person name="Zhang X."/>
            <person name="Huang J."/>
            <person name="Zhang X."/>
            <person name="Sun H."/>
            <person name="Wang H."/>
        </authorList>
    </citation>
    <scope>NUCLEOTIDE SEQUENCE [LARGE SCALE GENOMIC DNA]</scope>
    <source>
        <strain evidence="1">TB1705</strain>
        <tissue evidence="1">Leaf</tissue>
    </source>
</reference>
<proteinExistence type="predicted"/>
<dbReference type="Proteomes" id="UP000541444">
    <property type="component" value="Unassembled WGS sequence"/>
</dbReference>
<sequence>MQAKEEKKRRRTEAIQHWQAKMILEQVKKDRKIMEKDLSTLSGHQLQYYLQRQAEIMERLANRGRPGT</sequence>
<dbReference type="AlphaFoldDB" id="A0A7J7LEN3"/>
<protein>
    <recommendedName>
        <fullName evidence="3">No apical meristem-associated C-terminal domain-containing protein</fullName>
    </recommendedName>
</protein>
<dbReference type="EMBL" id="JACGCM010002332">
    <property type="protein sequence ID" value="KAF6141116.1"/>
    <property type="molecule type" value="Genomic_DNA"/>
</dbReference>
<organism evidence="1 2">
    <name type="scientific">Kingdonia uniflora</name>
    <dbReference type="NCBI Taxonomy" id="39325"/>
    <lineage>
        <taxon>Eukaryota</taxon>
        <taxon>Viridiplantae</taxon>
        <taxon>Streptophyta</taxon>
        <taxon>Embryophyta</taxon>
        <taxon>Tracheophyta</taxon>
        <taxon>Spermatophyta</taxon>
        <taxon>Magnoliopsida</taxon>
        <taxon>Ranunculales</taxon>
        <taxon>Circaeasteraceae</taxon>
        <taxon>Kingdonia</taxon>
    </lineage>
</organism>
<accession>A0A7J7LEN3</accession>
<name>A0A7J7LEN3_9MAGN</name>